<dbReference type="SUPFAM" id="SSF51735">
    <property type="entry name" value="NAD(P)-binding Rossmann-fold domains"/>
    <property type="match status" value="1"/>
</dbReference>
<keyword evidence="4" id="KW-1185">Reference proteome</keyword>
<evidence type="ECO:0000259" key="1">
    <source>
        <dbReference type="Pfam" id="PF02826"/>
    </source>
</evidence>
<protein>
    <submittedName>
        <fullName evidence="3">Dipicolinate synthase subunit A</fullName>
    </submittedName>
</protein>
<name>F4A292_MAHA5</name>
<organism evidence="3 4">
    <name type="scientific">Mahella australiensis (strain DSM 15567 / CIP 107919 / 50-1 BON)</name>
    <dbReference type="NCBI Taxonomy" id="697281"/>
    <lineage>
        <taxon>Bacteria</taxon>
        <taxon>Bacillati</taxon>
        <taxon>Bacillota</taxon>
        <taxon>Clostridia</taxon>
        <taxon>Thermoanaerobacterales</taxon>
        <taxon>Thermoanaerobacterales Family IV. Incertae Sedis</taxon>
        <taxon>Mahella</taxon>
    </lineage>
</organism>
<dbReference type="STRING" id="697281.Mahau_0941"/>
<gene>
    <name evidence="3" type="ordered locus">Mahau_0941</name>
</gene>
<evidence type="ECO:0000313" key="4">
    <source>
        <dbReference type="Proteomes" id="UP000008457"/>
    </source>
</evidence>
<reference evidence="3 4" key="2">
    <citation type="journal article" date="2011" name="Stand. Genomic Sci.">
        <title>Complete genome sequence of Mahella australiensis type strain (50-1 BON).</title>
        <authorList>
            <person name="Sikorski J."/>
            <person name="Teshima H."/>
            <person name="Nolan M."/>
            <person name="Lucas S."/>
            <person name="Hammon N."/>
            <person name="Deshpande S."/>
            <person name="Cheng J.F."/>
            <person name="Pitluck S."/>
            <person name="Liolios K."/>
            <person name="Pagani I."/>
            <person name="Ivanova N."/>
            <person name="Huntemann M."/>
            <person name="Mavromatis K."/>
            <person name="Ovchinikova G."/>
            <person name="Pati A."/>
            <person name="Tapia R."/>
            <person name="Han C."/>
            <person name="Goodwin L."/>
            <person name="Chen A."/>
            <person name="Palaniappan K."/>
            <person name="Land M."/>
            <person name="Hauser L."/>
            <person name="Ngatchou-Djao O.D."/>
            <person name="Rohde M."/>
            <person name="Pukall R."/>
            <person name="Spring S."/>
            <person name="Abt B."/>
            <person name="Goker M."/>
            <person name="Detter J.C."/>
            <person name="Woyke T."/>
            <person name="Bristow J."/>
            <person name="Markowitz V."/>
            <person name="Hugenholtz P."/>
            <person name="Eisen J.A."/>
            <person name="Kyrpides N.C."/>
            <person name="Klenk H.P."/>
            <person name="Lapidus A."/>
        </authorList>
    </citation>
    <scope>NUCLEOTIDE SEQUENCE [LARGE SCALE GENOMIC DNA]</scope>
    <source>
        <strain evidence="4">DSM 15567 / CIP 107919 / 50-1 BON</strain>
    </source>
</reference>
<dbReference type="Proteomes" id="UP000008457">
    <property type="component" value="Chromosome"/>
</dbReference>
<proteinExistence type="predicted"/>
<accession>F4A292</accession>
<dbReference type="EMBL" id="CP002360">
    <property type="protein sequence ID" value="AEE96139.1"/>
    <property type="molecule type" value="Genomic_DNA"/>
</dbReference>
<dbReference type="Pfam" id="PF02826">
    <property type="entry name" value="2-Hacid_dh_C"/>
    <property type="match status" value="1"/>
</dbReference>
<dbReference type="HOGENOM" id="CLU_082687_0_0_9"/>
<dbReference type="InterPro" id="IPR031629">
    <property type="entry name" value="DpaA_N"/>
</dbReference>
<evidence type="ECO:0000259" key="2">
    <source>
        <dbReference type="Pfam" id="PF16924"/>
    </source>
</evidence>
<dbReference type="OrthoDB" id="8840764at2"/>
<feature type="domain" description="Dipicolinate synthase subunit A N-terminal" evidence="2">
    <location>
        <begin position="5"/>
        <end position="120"/>
    </location>
</feature>
<dbReference type="GO" id="GO:0051287">
    <property type="term" value="F:NAD binding"/>
    <property type="evidence" value="ECO:0007669"/>
    <property type="project" value="InterPro"/>
</dbReference>
<dbReference type="RefSeq" id="WP_013780569.1">
    <property type="nucleotide sequence ID" value="NC_015520.1"/>
</dbReference>
<reference evidence="4" key="1">
    <citation type="submission" date="2010-11" db="EMBL/GenBank/DDBJ databases">
        <title>The complete genome of Mahella australiensis DSM 15567.</title>
        <authorList>
            <consortium name="US DOE Joint Genome Institute (JGI-PGF)"/>
            <person name="Lucas S."/>
            <person name="Copeland A."/>
            <person name="Lapidus A."/>
            <person name="Bruce D."/>
            <person name="Goodwin L."/>
            <person name="Pitluck S."/>
            <person name="Kyrpides N."/>
            <person name="Mavromatis K."/>
            <person name="Pagani I."/>
            <person name="Ivanova N."/>
            <person name="Teshima H."/>
            <person name="Brettin T."/>
            <person name="Detter J.C."/>
            <person name="Han C."/>
            <person name="Tapia R."/>
            <person name="Land M."/>
            <person name="Hauser L."/>
            <person name="Markowitz V."/>
            <person name="Cheng J.-F."/>
            <person name="Hugenholtz P."/>
            <person name="Woyke T."/>
            <person name="Wu D."/>
            <person name="Spring S."/>
            <person name="Pukall R."/>
            <person name="Steenblock K."/>
            <person name="Schneider S."/>
            <person name="Klenk H.-P."/>
            <person name="Eisen J.A."/>
        </authorList>
    </citation>
    <scope>NUCLEOTIDE SEQUENCE [LARGE SCALE GENOMIC DNA]</scope>
    <source>
        <strain evidence="4">DSM 15567 / CIP 107919 / 50-1 BON</strain>
    </source>
</reference>
<dbReference type="KEGG" id="mas:Mahau_0941"/>
<sequence>MNKVISVIGGDDRQVALLDIINKNGFEVRVYGFDKLLTLPSEVKSYDRLAPDLFDVELIFMPIPCSTDGVHLNARYGGEDIYIADILKHIKPGTLVIMGKADINMINAAMYGGFHIADIMTREDFAVLNSIPSAEGALQIAMENTSITIWNSRCLVLGFGRLGSVLTKLLIAIGAKVTATARKPEDLAWISAYGAVPIHTSKIDNVLHEQDMIFNTIPSVILKDEQLAKIKNSCLIIDLASYPGGVDFAAAKEYGVKTMFCPGLPGKVAPLTSAQFIWDTAMSICKENGIEEAKCDELDGQEDRHGHDGFILHI</sequence>
<dbReference type="InterPro" id="IPR036291">
    <property type="entry name" value="NAD(P)-bd_dom_sf"/>
</dbReference>
<dbReference type="eggNOG" id="COG1052">
    <property type="taxonomic scope" value="Bacteria"/>
</dbReference>
<dbReference type="AlphaFoldDB" id="F4A292"/>
<dbReference type="Pfam" id="PF16924">
    <property type="entry name" value="DpaA_N"/>
    <property type="match status" value="1"/>
</dbReference>
<dbReference type="NCBIfam" id="NF006162">
    <property type="entry name" value="PRK08306.1"/>
    <property type="match status" value="1"/>
</dbReference>
<dbReference type="InterPro" id="IPR006140">
    <property type="entry name" value="D-isomer_DH_NAD-bd"/>
</dbReference>
<dbReference type="Gene3D" id="3.40.50.720">
    <property type="entry name" value="NAD(P)-binding Rossmann-like Domain"/>
    <property type="match status" value="1"/>
</dbReference>
<evidence type="ECO:0000313" key="3">
    <source>
        <dbReference type="EMBL" id="AEE96139.1"/>
    </source>
</evidence>
<feature type="domain" description="D-isomer specific 2-hydroxyacid dehydrogenase NAD-binding" evidence="1">
    <location>
        <begin position="146"/>
        <end position="240"/>
    </location>
</feature>